<keyword evidence="1" id="KW-1133">Transmembrane helix</keyword>
<accession>A0ABU1SJ69</accession>
<comment type="caution">
    <text evidence="2">The sequence shown here is derived from an EMBL/GenBank/DDBJ whole genome shotgun (WGS) entry which is preliminary data.</text>
</comment>
<keyword evidence="3" id="KW-1185">Reference proteome</keyword>
<evidence type="ECO:0000313" key="2">
    <source>
        <dbReference type="EMBL" id="MDR6868942.1"/>
    </source>
</evidence>
<dbReference type="Proteomes" id="UP001259347">
    <property type="component" value="Unassembled WGS sequence"/>
</dbReference>
<gene>
    <name evidence="2" type="ORF">J2Y69_003568</name>
</gene>
<keyword evidence="1" id="KW-0472">Membrane</keyword>
<name>A0ABU1SJ69_9MICO</name>
<organism evidence="2 3">
    <name type="scientific">Microbacterium resistens</name>
    <dbReference type="NCBI Taxonomy" id="156977"/>
    <lineage>
        <taxon>Bacteria</taxon>
        <taxon>Bacillati</taxon>
        <taxon>Actinomycetota</taxon>
        <taxon>Actinomycetes</taxon>
        <taxon>Micrococcales</taxon>
        <taxon>Microbacteriaceae</taxon>
        <taxon>Microbacterium</taxon>
    </lineage>
</organism>
<protein>
    <submittedName>
        <fullName evidence="2">Uncharacterized protein</fullName>
    </submittedName>
</protein>
<feature type="transmembrane region" description="Helical" evidence="1">
    <location>
        <begin position="27"/>
        <end position="49"/>
    </location>
</feature>
<evidence type="ECO:0000313" key="3">
    <source>
        <dbReference type="Proteomes" id="UP001259347"/>
    </source>
</evidence>
<dbReference type="EMBL" id="JAVDUM010000019">
    <property type="protein sequence ID" value="MDR6868942.1"/>
    <property type="molecule type" value="Genomic_DNA"/>
</dbReference>
<evidence type="ECO:0000256" key="1">
    <source>
        <dbReference type="SAM" id="Phobius"/>
    </source>
</evidence>
<keyword evidence="1" id="KW-0812">Transmembrane</keyword>
<proteinExistence type="predicted"/>
<sequence length="54" mass="5724">MAAFLWMGVVLALECAAVLFFIPPSVGSLAVAILFAGAFLTVCWACGAFRKDTR</sequence>
<reference evidence="2 3" key="1">
    <citation type="submission" date="2023-07" db="EMBL/GenBank/DDBJ databases">
        <title>Sorghum-associated microbial communities from plants grown in Nebraska, USA.</title>
        <authorList>
            <person name="Schachtman D."/>
        </authorList>
    </citation>
    <scope>NUCLEOTIDE SEQUENCE [LARGE SCALE GENOMIC DNA]</scope>
    <source>
        <strain evidence="2 3">2980</strain>
    </source>
</reference>